<name>A0A0F8ZNB3_9ZZZZ</name>
<comment type="caution">
    <text evidence="2">The sequence shown here is derived from an EMBL/GenBank/DDBJ whole genome shotgun (WGS) entry which is preliminary data.</text>
</comment>
<protein>
    <submittedName>
        <fullName evidence="2">Uncharacterized protein</fullName>
    </submittedName>
</protein>
<organism evidence="2">
    <name type="scientific">marine sediment metagenome</name>
    <dbReference type="NCBI Taxonomy" id="412755"/>
    <lineage>
        <taxon>unclassified sequences</taxon>
        <taxon>metagenomes</taxon>
        <taxon>ecological metagenomes</taxon>
    </lineage>
</organism>
<reference evidence="2" key="1">
    <citation type="journal article" date="2015" name="Nature">
        <title>Complex archaea that bridge the gap between prokaryotes and eukaryotes.</title>
        <authorList>
            <person name="Spang A."/>
            <person name="Saw J.H."/>
            <person name="Jorgensen S.L."/>
            <person name="Zaremba-Niedzwiedzka K."/>
            <person name="Martijn J."/>
            <person name="Lind A.E."/>
            <person name="van Eijk R."/>
            <person name="Schleper C."/>
            <person name="Guy L."/>
            <person name="Ettema T.J."/>
        </authorList>
    </citation>
    <scope>NUCLEOTIDE SEQUENCE</scope>
</reference>
<dbReference type="PROSITE" id="PS00018">
    <property type="entry name" value="EF_HAND_1"/>
    <property type="match status" value="1"/>
</dbReference>
<feature type="compositionally biased region" description="Acidic residues" evidence="1">
    <location>
        <begin position="211"/>
        <end position="222"/>
    </location>
</feature>
<feature type="non-terminal residue" evidence="2">
    <location>
        <position position="1"/>
    </location>
</feature>
<dbReference type="EMBL" id="LAZR01046952">
    <property type="protein sequence ID" value="KKK95342.1"/>
    <property type="molecule type" value="Genomic_DNA"/>
</dbReference>
<dbReference type="InterPro" id="IPR018247">
    <property type="entry name" value="EF_Hand_1_Ca_BS"/>
</dbReference>
<feature type="region of interest" description="Disordered" evidence="1">
    <location>
        <begin position="197"/>
        <end position="265"/>
    </location>
</feature>
<evidence type="ECO:0000256" key="1">
    <source>
        <dbReference type="SAM" id="MobiDB-lite"/>
    </source>
</evidence>
<gene>
    <name evidence="2" type="ORF">LCGC14_2673760</name>
</gene>
<dbReference type="AlphaFoldDB" id="A0A0F8ZNB3"/>
<sequence length="265" mass="27460">KIQGQVPLVGPKSVAAALAAAAVIAAGTQAYAAPVRFDNPAHGDAGHFHWVDAGFTEYPWAGHGGLDVAAPAGGQPGSYYSLSSVDQQTNYPGLGYLGVNGGYYAGGVQRNGYYFVVGLDSGTLIPAPGLSFAQRANCYYPGYTYIPEGVAAYIGLRFGDQWCGYYGSCQYGWIGVVRTGAELEAFAWGYESEPGAPIAAGAGGPTGQPGDMDDDGDVDPDDIPSFVSALLGQPLPSGHVDRSDMTGDGDSDGDDIQPFVDRLLQ</sequence>
<evidence type="ECO:0000313" key="2">
    <source>
        <dbReference type="EMBL" id="KKK95342.1"/>
    </source>
</evidence>
<proteinExistence type="predicted"/>
<accession>A0A0F8ZNB3</accession>